<dbReference type="Pfam" id="PF13193">
    <property type="entry name" value="AMP-binding_C"/>
    <property type="match status" value="1"/>
</dbReference>
<dbReference type="InterPro" id="IPR000873">
    <property type="entry name" value="AMP-dep_synth/lig_dom"/>
</dbReference>
<dbReference type="OrthoDB" id="4363623at2"/>
<dbReference type="RefSeq" id="WP_106349621.1">
    <property type="nucleotide sequence ID" value="NZ_PVUE01000011.1"/>
</dbReference>
<dbReference type="Proteomes" id="UP000237752">
    <property type="component" value="Unassembled WGS sequence"/>
</dbReference>
<dbReference type="InterPro" id="IPR045851">
    <property type="entry name" value="AMP-bd_C_sf"/>
</dbReference>
<accession>A0A2T0ZY23</accession>
<dbReference type="EMBL" id="PVUE01000011">
    <property type="protein sequence ID" value="PRZ41256.1"/>
    <property type="molecule type" value="Genomic_DNA"/>
</dbReference>
<sequence>MLPALNLELPDYTFNGKDVPWLLAYRAEVSSDQVFLTWVPRDDAERTWTYAQFWDDVRKVAAGLSKRGIVKGDRLLVHCDNCPEMLITWYACSVLGAIAVTTNTRCVGDELTYFAEHSGAVAAVTMPHLFDELKANTAGLSWYAVIGEDWDELLQHDEMAQRRPADALLPAGIQYTSGTTARPKAVIHTHANVLWGARSAAENMAIKPSDRYLVNMPLFHTHAQGWNVWPMLWAGGRVILQPKFSASAFWDVSMRHGCTLTSLQPFGLKAIAKYEMPKHHYRTLFFGARSRDIEKLFGAQIYSAWGMTETITGGLRREMAIDIPDGAIGTPAPGYQIAVVDPVTGKHVEAREIGDLYVRGTRGVQLTAGYFNNKEANEKAFTEDGWFQTGDQVWFDEEGFYYFADRDKDVLRVGGENVSARQIEALLITQLGPVDLHSAAVIASPHDMLSEVPVVFVKLNDEANARRDEIEKKIHAICAKDLADFKRPRAVYFIDEMPTGLLDKIDKKALRLRAAQLAPAEGLPLP</sequence>
<evidence type="ECO:0000313" key="5">
    <source>
        <dbReference type="EMBL" id="PRZ41256.1"/>
    </source>
</evidence>
<reference evidence="5 6" key="1">
    <citation type="submission" date="2018-03" db="EMBL/GenBank/DDBJ databases">
        <title>Genomic Encyclopedia of Archaeal and Bacterial Type Strains, Phase II (KMG-II): from individual species to whole genera.</title>
        <authorList>
            <person name="Goeker M."/>
        </authorList>
    </citation>
    <scope>NUCLEOTIDE SEQUENCE [LARGE SCALE GENOMIC DNA]</scope>
    <source>
        <strain evidence="5 6">DSM 100065</strain>
    </source>
</reference>
<evidence type="ECO:0000256" key="1">
    <source>
        <dbReference type="ARBA" id="ARBA00006432"/>
    </source>
</evidence>
<comment type="caution">
    <text evidence="5">The sequence shown here is derived from an EMBL/GenBank/DDBJ whole genome shotgun (WGS) entry which is preliminary data.</text>
</comment>
<dbReference type="GO" id="GO:0006631">
    <property type="term" value="P:fatty acid metabolic process"/>
    <property type="evidence" value="ECO:0007669"/>
    <property type="project" value="TreeGrafter"/>
</dbReference>
<proteinExistence type="inferred from homology"/>
<evidence type="ECO:0000256" key="2">
    <source>
        <dbReference type="ARBA" id="ARBA00022598"/>
    </source>
</evidence>
<dbReference type="AlphaFoldDB" id="A0A2T0ZY23"/>
<feature type="domain" description="AMP-binding enzyme C-terminal" evidence="4">
    <location>
        <begin position="437"/>
        <end position="498"/>
    </location>
</feature>
<organism evidence="5 6">
    <name type="scientific">Antricoccus suffuscus</name>
    <dbReference type="NCBI Taxonomy" id="1629062"/>
    <lineage>
        <taxon>Bacteria</taxon>
        <taxon>Bacillati</taxon>
        <taxon>Actinomycetota</taxon>
        <taxon>Actinomycetes</taxon>
        <taxon>Geodermatophilales</taxon>
        <taxon>Antricoccaceae</taxon>
        <taxon>Antricoccus</taxon>
    </lineage>
</organism>
<keyword evidence="6" id="KW-1185">Reference proteome</keyword>
<comment type="similarity">
    <text evidence="1">Belongs to the ATP-dependent AMP-binding enzyme family.</text>
</comment>
<gene>
    <name evidence="5" type="ORF">CLV47_111134</name>
</gene>
<keyword evidence="2 5" id="KW-0436">Ligase</keyword>
<dbReference type="Gene3D" id="3.30.300.30">
    <property type="match status" value="1"/>
</dbReference>
<feature type="domain" description="AMP-dependent synthetase/ligase" evidence="3">
    <location>
        <begin position="26"/>
        <end position="371"/>
    </location>
</feature>
<dbReference type="GO" id="GO:0031956">
    <property type="term" value="F:medium-chain fatty acid-CoA ligase activity"/>
    <property type="evidence" value="ECO:0007669"/>
    <property type="project" value="TreeGrafter"/>
</dbReference>
<protein>
    <submittedName>
        <fullName evidence="5">Crotonobetaine/carnitine-CoA ligase</fullName>
    </submittedName>
</protein>
<dbReference type="PANTHER" id="PTHR43201">
    <property type="entry name" value="ACYL-COA SYNTHETASE"/>
    <property type="match status" value="1"/>
</dbReference>
<dbReference type="InterPro" id="IPR042099">
    <property type="entry name" value="ANL_N_sf"/>
</dbReference>
<dbReference type="PANTHER" id="PTHR43201:SF5">
    <property type="entry name" value="MEDIUM-CHAIN ACYL-COA LIGASE ACSF2, MITOCHONDRIAL"/>
    <property type="match status" value="1"/>
</dbReference>
<evidence type="ECO:0000313" key="6">
    <source>
        <dbReference type="Proteomes" id="UP000237752"/>
    </source>
</evidence>
<evidence type="ECO:0000259" key="3">
    <source>
        <dbReference type="Pfam" id="PF00501"/>
    </source>
</evidence>
<dbReference type="Gene3D" id="3.40.50.12780">
    <property type="entry name" value="N-terminal domain of ligase-like"/>
    <property type="match status" value="1"/>
</dbReference>
<name>A0A2T0ZY23_9ACTN</name>
<dbReference type="SUPFAM" id="SSF56801">
    <property type="entry name" value="Acetyl-CoA synthetase-like"/>
    <property type="match status" value="1"/>
</dbReference>
<evidence type="ECO:0000259" key="4">
    <source>
        <dbReference type="Pfam" id="PF13193"/>
    </source>
</evidence>
<dbReference type="InterPro" id="IPR025110">
    <property type="entry name" value="AMP-bd_C"/>
</dbReference>
<dbReference type="Pfam" id="PF00501">
    <property type="entry name" value="AMP-binding"/>
    <property type="match status" value="1"/>
</dbReference>